<keyword evidence="3" id="KW-1185">Reference proteome</keyword>
<feature type="signal peptide" evidence="1">
    <location>
        <begin position="1"/>
        <end position="27"/>
    </location>
</feature>
<feature type="chain" id="PRO_5003512751" evidence="1">
    <location>
        <begin position="28"/>
        <end position="201"/>
    </location>
</feature>
<dbReference type="AlphaFoldDB" id="G8NQF2"/>
<dbReference type="Proteomes" id="UP000007113">
    <property type="component" value="Chromosome"/>
</dbReference>
<reference evidence="2 3" key="1">
    <citation type="submission" date="2011-11" db="EMBL/GenBank/DDBJ databases">
        <title>Complete sequence of Granulicella mallensis MP5ACTX8.</title>
        <authorList>
            <consortium name="US DOE Joint Genome Institute"/>
            <person name="Lucas S."/>
            <person name="Copeland A."/>
            <person name="Lapidus A."/>
            <person name="Cheng J.-F."/>
            <person name="Goodwin L."/>
            <person name="Pitluck S."/>
            <person name="Peters L."/>
            <person name="Lu M."/>
            <person name="Detter J.C."/>
            <person name="Han C."/>
            <person name="Tapia R."/>
            <person name="Land M."/>
            <person name="Hauser L."/>
            <person name="Kyrpides N."/>
            <person name="Ivanova N."/>
            <person name="Mikhailova N."/>
            <person name="Pagani I."/>
            <person name="Rawat S."/>
            <person name="Mannisto M."/>
            <person name="Haggblom M."/>
            <person name="Woyke T."/>
        </authorList>
    </citation>
    <scope>NUCLEOTIDE SEQUENCE [LARGE SCALE GENOMIC DNA]</scope>
    <source>
        <strain evidence="3">ATCC BAA-1857 / DSM 23137 / MP5ACTX8</strain>
    </source>
</reference>
<accession>G8NQF2</accession>
<evidence type="ECO:0000313" key="3">
    <source>
        <dbReference type="Proteomes" id="UP000007113"/>
    </source>
</evidence>
<gene>
    <name evidence="2" type="ordered locus">AciX8_1762</name>
</gene>
<evidence type="ECO:0000256" key="1">
    <source>
        <dbReference type="SAM" id="SignalP"/>
    </source>
</evidence>
<dbReference type="HOGENOM" id="CLU_1358839_0_0_0"/>
<protein>
    <submittedName>
        <fullName evidence="2">Uncharacterized protein</fullName>
    </submittedName>
</protein>
<name>G8NQF2_GRAMM</name>
<proteinExistence type="predicted"/>
<organism evidence="2 3">
    <name type="scientific">Granulicella mallensis (strain ATCC BAA-1857 / DSM 23137 / MP5ACTX8)</name>
    <dbReference type="NCBI Taxonomy" id="682795"/>
    <lineage>
        <taxon>Bacteria</taxon>
        <taxon>Pseudomonadati</taxon>
        <taxon>Acidobacteriota</taxon>
        <taxon>Terriglobia</taxon>
        <taxon>Terriglobales</taxon>
        <taxon>Acidobacteriaceae</taxon>
        <taxon>Granulicella</taxon>
    </lineage>
</organism>
<dbReference type="KEGG" id="gma:AciX8_1762"/>
<evidence type="ECO:0000313" key="2">
    <source>
        <dbReference type="EMBL" id="AEU36101.1"/>
    </source>
</evidence>
<dbReference type="EMBL" id="CP003130">
    <property type="protein sequence ID" value="AEU36101.1"/>
    <property type="molecule type" value="Genomic_DNA"/>
</dbReference>
<keyword evidence="1" id="KW-0732">Signal</keyword>
<sequence precursor="true">MVQSLHMKITALAVFAVVLCAPLSLFAQPVLPDCPVASGAYYLQGTTWVGMDPSHSTGFKTTNVAGAAFSYGAAKARVKAQFREARSPYQLPDSSFAMCLVGTVDTGRDITLARFQEEKDRRELSMASYRMWTGINAQLDPKVLIPITVEKKGEKIYLVTSKEPLPLGEFILFTIIPDVAAMAKANQASSLGGYDFGNHAK</sequence>